<evidence type="ECO:0000313" key="2">
    <source>
        <dbReference type="EMBL" id="MDO7875750.1"/>
    </source>
</evidence>
<accession>A0ABT9BBV0</accession>
<dbReference type="InterPro" id="IPR000073">
    <property type="entry name" value="AB_hydrolase_1"/>
</dbReference>
<feature type="domain" description="AB hydrolase-1" evidence="1">
    <location>
        <begin position="3"/>
        <end position="109"/>
    </location>
</feature>
<organism evidence="2 3">
    <name type="scientific">Hymenobacter aranciens</name>
    <dbReference type="NCBI Taxonomy" id="3063996"/>
    <lineage>
        <taxon>Bacteria</taxon>
        <taxon>Pseudomonadati</taxon>
        <taxon>Bacteroidota</taxon>
        <taxon>Cytophagia</taxon>
        <taxon>Cytophagales</taxon>
        <taxon>Hymenobacteraceae</taxon>
        <taxon>Hymenobacter</taxon>
    </lineage>
</organism>
<proteinExistence type="predicted"/>
<protein>
    <submittedName>
        <fullName evidence="2">Alpha/beta fold hydrolase</fullName>
    </submittedName>
</protein>
<dbReference type="InterPro" id="IPR029058">
    <property type="entry name" value="AB_hydrolase_fold"/>
</dbReference>
<dbReference type="Proteomes" id="UP001176429">
    <property type="component" value="Unassembled WGS sequence"/>
</dbReference>
<keyword evidence="3" id="KW-1185">Reference proteome</keyword>
<dbReference type="Gene3D" id="3.40.50.1820">
    <property type="entry name" value="alpha/beta hydrolase"/>
    <property type="match status" value="1"/>
</dbReference>
<dbReference type="PANTHER" id="PTHR43798">
    <property type="entry name" value="MONOACYLGLYCEROL LIPASE"/>
    <property type="match status" value="1"/>
</dbReference>
<evidence type="ECO:0000313" key="3">
    <source>
        <dbReference type="Proteomes" id="UP001176429"/>
    </source>
</evidence>
<dbReference type="SUPFAM" id="SSF53474">
    <property type="entry name" value="alpha/beta-Hydrolases"/>
    <property type="match status" value="1"/>
</dbReference>
<reference evidence="2" key="1">
    <citation type="submission" date="2023-07" db="EMBL/GenBank/DDBJ databases">
        <authorList>
            <person name="Kim M.K."/>
        </authorList>
    </citation>
    <scope>NUCLEOTIDE SEQUENCE</scope>
    <source>
        <strain evidence="2">ASUV-10-1</strain>
    </source>
</reference>
<gene>
    <name evidence="2" type="ORF">Q5H93_13485</name>
</gene>
<dbReference type="EMBL" id="JAUQSY010000008">
    <property type="protein sequence ID" value="MDO7875750.1"/>
    <property type="molecule type" value="Genomic_DNA"/>
</dbReference>
<dbReference type="GO" id="GO:0016787">
    <property type="term" value="F:hydrolase activity"/>
    <property type="evidence" value="ECO:0007669"/>
    <property type="project" value="UniProtKB-KW"/>
</dbReference>
<sequence>MKPHLLLLHGALGTARQLQPLAENLADLATVHTMDFAGHGGQPLVAEDFAMAHFAKQVKEFIAALNVGPVHVLGYSMGGYAALLAAQETPELFASITTLGTKFDWNPASAEAETRFLVPEKMAAKIPAFVERLAQFHAPTPWAKVVEATAVMLRQLGQTAPVSVTQLAATRLPIQVLVGDADQTAGPAASEEFARQLPNATFALLATTPHALEQVRTGELREYLQRVL</sequence>
<comment type="caution">
    <text evidence="2">The sequence shown here is derived from an EMBL/GenBank/DDBJ whole genome shotgun (WGS) entry which is preliminary data.</text>
</comment>
<dbReference type="PANTHER" id="PTHR43798:SF5">
    <property type="entry name" value="MONOACYLGLYCEROL LIPASE ABHD6"/>
    <property type="match status" value="1"/>
</dbReference>
<evidence type="ECO:0000259" key="1">
    <source>
        <dbReference type="Pfam" id="PF00561"/>
    </source>
</evidence>
<name>A0ABT9BBV0_9BACT</name>
<keyword evidence="2" id="KW-0378">Hydrolase</keyword>
<dbReference type="RefSeq" id="WP_305007069.1">
    <property type="nucleotide sequence ID" value="NZ_JAUQSY010000008.1"/>
</dbReference>
<dbReference type="InterPro" id="IPR050266">
    <property type="entry name" value="AB_hydrolase_sf"/>
</dbReference>
<dbReference type="Pfam" id="PF00561">
    <property type="entry name" value="Abhydrolase_1"/>
    <property type="match status" value="1"/>
</dbReference>